<dbReference type="EMBL" id="CM042883">
    <property type="protein sequence ID" value="KAI4378114.1"/>
    <property type="molecule type" value="Genomic_DNA"/>
</dbReference>
<accession>A0ACB9RGY2</accession>
<organism evidence="1 2">
    <name type="scientific">Melastoma candidum</name>
    <dbReference type="NCBI Taxonomy" id="119954"/>
    <lineage>
        <taxon>Eukaryota</taxon>
        <taxon>Viridiplantae</taxon>
        <taxon>Streptophyta</taxon>
        <taxon>Embryophyta</taxon>
        <taxon>Tracheophyta</taxon>
        <taxon>Spermatophyta</taxon>
        <taxon>Magnoliopsida</taxon>
        <taxon>eudicotyledons</taxon>
        <taxon>Gunneridae</taxon>
        <taxon>Pentapetalae</taxon>
        <taxon>rosids</taxon>
        <taxon>malvids</taxon>
        <taxon>Myrtales</taxon>
        <taxon>Melastomataceae</taxon>
        <taxon>Melastomatoideae</taxon>
        <taxon>Melastomateae</taxon>
        <taxon>Melastoma</taxon>
    </lineage>
</organism>
<sequence length="319" mass="35086">MERRKVKFPPKAPARKKPRPVSPKREEEDADVAAAEAQLLLQRFNDSLPRRRSRAERTASVQVAFGECDPAASASIDTYSVPRDKTGAQGSRYSLRSADAARVRTVTPSDTEESAMKEELQYNVTPDFPRKTANDYRAPWDYHHTTYPTSLPLRMPFSGNPEVLDEAEFGEGSGKSEIDEGNINAASELGLLDESEKGRMLLFQLPPNLPLVKRTTGVKGKELPDSATWKSGASNKGCSLEDLGGGYMGKLLIYKSGVVKFKMGETLYDVSPGSDCIFSQNVAAINTRDKHFCALGELRQRAIVTPDIDSLLNSVIDLD</sequence>
<dbReference type="Proteomes" id="UP001057402">
    <property type="component" value="Chromosome 4"/>
</dbReference>
<evidence type="ECO:0000313" key="1">
    <source>
        <dbReference type="EMBL" id="KAI4378114.1"/>
    </source>
</evidence>
<name>A0ACB9RGY2_9MYRT</name>
<keyword evidence="2" id="KW-1185">Reference proteome</keyword>
<comment type="caution">
    <text evidence="1">The sequence shown here is derived from an EMBL/GenBank/DDBJ whole genome shotgun (WGS) entry which is preliminary data.</text>
</comment>
<reference evidence="2" key="1">
    <citation type="journal article" date="2023" name="Front. Plant Sci.">
        <title>Chromosomal-level genome assembly of Melastoma candidum provides insights into trichome evolution.</title>
        <authorList>
            <person name="Zhong Y."/>
            <person name="Wu W."/>
            <person name="Sun C."/>
            <person name="Zou P."/>
            <person name="Liu Y."/>
            <person name="Dai S."/>
            <person name="Zhou R."/>
        </authorList>
    </citation>
    <scope>NUCLEOTIDE SEQUENCE [LARGE SCALE GENOMIC DNA]</scope>
</reference>
<protein>
    <submittedName>
        <fullName evidence="1">Uncharacterized protein</fullName>
    </submittedName>
</protein>
<proteinExistence type="predicted"/>
<evidence type="ECO:0000313" key="2">
    <source>
        <dbReference type="Proteomes" id="UP001057402"/>
    </source>
</evidence>
<gene>
    <name evidence="1" type="ORF">MLD38_015642</name>
</gene>